<dbReference type="EMBL" id="CP102451">
    <property type="protein sequence ID" value="UUV98279.1"/>
    <property type="molecule type" value="Genomic_DNA"/>
</dbReference>
<evidence type="ECO:0000256" key="1">
    <source>
        <dbReference type="SAM" id="Coils"/>
    </source>
</evidence>
<gene>
    <name evidence="3" type="ORF">G314FT_03710</name>
</gene>
<reference evidence="3" key="1">
    <citation type="submission" date="2022-08" db="EMBL/GenBank/DDBJ databases">
        <title>Genome sequence of Vagococcus luciliae DSM 112651.</title>
        <authorList>
            <person name="Juan G."/>
            <person name="Anja P."/>
            <person name="Rolf D."/>
            <person name="Kampfer P."/>
            <person name="Vilcinskas A."/>
        </authorList>
    </citation>
    <scope>NUCLEOTIDE SEQUENCE</scope>
    <source>
        <strain evidence="3">G314FT</strain>
    </source>
</reference>
<dbReference type="Proteomes" id="UP001058273">
    <property type="component" value="Chromosome"/>
</dbReference>
<feature type="region of interest" description="Disordered" evidence="2">
    <location>
        <begin position="549"/>
        <end position="595"/>
    </location>
</feature>
<evidence type="ECO:0000313" key="3">
    <source>
        <dbReference type="EMBL" id="UUV98279.1"/>
    </source>
</evidence>
<proteinExistence type="predicted"/>
<evidence type="ECO:0000256" key="2">
    <source>
        <dbReference type="SAM" id="MobiDB-lite"/>
    </source>
</evidence>
<sequence>MPLEEFVIDVQLYQDETKKPTEQSVILLPVQNITTKKNQLLLKWSNRKQKLSQSIITKAVTLFMAEWEKTFSLYPVDRVFLDYTAHERIELLVTFDASRLYSNTQIRNIKTNAPRIFKEAMKEAYDQLGILEQPSNSQINGTFTGMDYDNYDNTQERVPSISQVISTSQNRHSQDFLDDGLLEKQQRIYELEQKIAENAQVIKSFELDLKTAQREYELKINQMSQENDSLKQKVISYQDNEIDYRQQLQIKQSEILDLKNNVNELNSSLEQGVESWKQRYQQAQYENEELRLVITENQQFEEQVQESLREATLKLKQKEDELANLIQENNLSQKESQLREQQLHSENERLQDQQDKLDRLLEERQLIIQQLTDELTHKEQEMKKLTFEHQQAVQEYQHQLNQKDKEFENINYSKNEEIKRLSQRLEKQQELVNQLMNSQELTQAKWQDNYTRLESNYRTAASRVFDLEKELAKLKQSNYSKLNMQNSDFSSISLENETVTPSIDLSKTPEVPIFDPVDMVTEENSSVESSDLEASPQIDLDDTLNQSYHYTDEDDHYDDDYDNEDDSYDDDYDDDYDYEDDDYDYDYDYEDDDYDDDYDYDYDEDDDYDDDILGYDDETIMDDVDSILSDTEDEEGKEKVRKKEFLAFESQLDLLSERWKKLDKQDIKFKKWAEPKMKQFDRFYKKLDENIKAPKLLSRKYVMTEEVWGEIQAYGLISRHLQTILDYED</sequence>
<keyword evidence="1" id="KW-0175">Coiled coil</keyword>
<reference evidence="3" key="2">
    <citation type="submission" date="2022-08" db="EMBL/GenBank/DDBJ databases">
        <authorList>
            <person name="Poehlein A."/>
            <person name="Guzman J."/>
            <person name="Daniel R."/>
            <person name="Vilcinskas A."/>
        </authorList>
    </citation>
    <scope>NUCLEOTIDE SEQUENCE</scope>
    <source>
        <strain evidence="3">G314FT</strain>
    </source>
</reference>
<dbReference type="RefSeq" id="WP_257701850.1">
    <property type="nucleotide sequence ID" value="NZ_CP102451.1"/>
</dbReference>
<name>A0ABY5NXA6_9ENTE</name>
<feature type="compositionally biased region" description="Acidic residues" evidence="2">
    <location>
        <begin position="552"/>
        <end position="595"/>
    </location>
</feature>
<protein>
    <submittedName>
        <fullName evidence="3">Uncharacterized protein</fullName>
    </submittedName>
</protein>
<feature type="coiled-coil region" evidence="1">
    <location>
        <begin position="202"/>
        <end position="477"/>
    </location>
</feature>
<keyword evidence="4" id="KW-1185">Reference proteome</keyword>
<accession>A0ABY5NXA6</accession>
<evidence type="ECO:0000313" key="4">
    <source>
        <dbReference type="Proteomes" id="UP001058273"/>
    </source>
</evidence>
<organism evidence="3 4">
    <name type="scientific">Vagococcus luciliae</name>
    <dbReference type="NCBI Taxonomy" id="2920380"/>
    <lineage>
        <taxon>Bacteria</taxon>
        <taxon>Bacillati</taxon>
        <taxon>Bacillota</taxon>
        <taxon>Bacilli</taxon>
        <taxon>Lactobacillales</taxon>
        <taxon>Enterococcaceae</taxon>
        <taxon>Vagococcus</taxon>
    </lineage>
</organism>